<dbReference type="SUPFAM" id="SSF48452">
    <property type="entry name" value="TPR-like"/>
    <property type="match status" value="1"/>
</dbReference>
<evidence type="ECO:0000256" key="1">
    <source>
        <dbReference type="PROSITE-ProRule" id="PRU00339"/>
    </source>
</evidence>
<dbReference type="PANTHER" id="PTHR44749">
    <property type="entry name" value="SUPPRESSOR OF RPS4-RLD 1"/>
    <property type="match status" value="1"/>
</dbReference>
<keyword evidence="1" id="KW-0802">TPR repeat</keyword>
<dbReference type="Pfam" id="PF12895">
    <property type="entry name" value="ANAPC3"/>
    <property type="match status" value="1"/>
</dbReference>
<feature type="repeat" description="TPR" evidence="1">
    <location>
        <begin position="21"/>
        <end position="54"/>
    </location>
</feature>
<evidence type="ECO:0000313" key="3">
    <source>
        <dbReference type="Proteomes" id="UP000789901"/>
    </source>
</evidence>
<proteinExistence type="predicted"/>
<comment type="caution">
    <text evidence="2">The sequence shown here is derived from an EMBL/GenBank/DDBJ whole genome shotgun (WGS) entry which is preliminary data.</text>
</comment>
<dbReference type="InterPro" id="IPR044650">
    <property type="entry name" value="SRFR1-like"/>
</dbReference>
<dbReference type="Gene3D" id="1.25.40.10">
    <property type="entry name" value="Tetratricopeptide repeat domain"/>
    <property type="match status" value="1"/>
</dbReference>
<gene>
    <name evidence="2" type="ORF">GMARGA_LOCUS7175</name>
</gene>
<name>A0ABN7ULS5_GIGMA</name>
<dbReference type="Proteomes" id="UP000789901">
    <property type="component" value="Unassembled WGS sequence"/>
</dbReference>
<dbReference type="EMBL" id="CAJVQB010003406">
    <property type="protein sequence ID" value="CAG8607203.1"/>
    <property type="molecule type" value="Genomic_DNA"/>
</dbReference>
<dbReference type="SMART" id="SM00028">
    <property type="entry name" value="TPR"/>
    <property type="match status" value="3"/>
</dbReference>
<accession>A0ABN7ULS5</accession>
<sequence length="126" mass="14863">MFDHSNTESLVHSNYALQKLINTLLFHGESFYSLKQHDKALLYYDKVLEIDPFNLIATSFRGKVYYSLGQYYKAFLDLNKALDINPLDIATLLYRGEAYFNHCHYEKAFSDLEKVLEQYDKDLYNP</sequence>
<organism evidence="2 3">
    <name type="scientific">Gigaspora margarita</name>
    <dbReference type="NCBI Taxonomy" id="4874"/>
    <lineage>
        <taxon>Eukaryota</taxon>
        <taxon>Fungi</taxon>
        <taxon>Fungi incertae sedis</taxon>
        <taxon>Mucoromycota</taxon>
        <taxon>Glomeromycotina</taxon>
        <taxon>Glomeromycetes</taxon>
        <taxon>Diversisporales</taxon>
        <taxon>Gigasporaceae</taxon>
        <taxon>Gigaspora</taxon>
    </lineage>
</organism>
<dbReference type="InterPro" id="IPR019734">
    <property type="entry name" value="TPR_rpt"/>
</dbReference>
<protein>
    <submittedName>
        <fullName evidence="2">2829_t:CDS:1</fullName>
    </submittedName>
</protein>
<dbReference type="PANTHER" id="PTHR44749:SF1">
    <property type="entry name" value="TETRATRICOPEPTIDE-LIKE HELICAL DOMAIN-CONTAINING PROTEIN"/>
    <property type="match status" value="1"/>
</dbReference>
<feature type="repeat" description="TPR" evidence="1">
    <location>
        <begin position="55"/>
        <end position="88"/>
    </location>
</feature>
<feature type="non-terminal residue" evidence="2">
    <location>
        <position position="126"/>
    </location>
</feature>
<reference evidence="2 3" key="1">
    <citation type="submission" date="2021-06" db="EMBL/GenBank/DDBJ databases">
        <authorList>
            <person name="Kallberg Y."/>
            <person name="Tangrot J."/>
            <person name="Rosling A."/>
        </authorList>
    </citation>
    <scope>NUCLEOTIDE SEQUENCE [LARGE SCALE GENOMIC DNA]</scope>
    <source>
        <strain evidence="2 3">120-4 pot B 10/14</strain>
    </source>
</reference>
<keyword evidence="3" id="KW-1185">Reference proteome</keyword>
<dbReference type="InterPro" id="IPR011990">
    <property type="entry name" value="TPR-like_helical_dom_sf"/>
</dbReference>
<evidence type="ECO:0000313" key="2">
    <source>
        <dbReference type="EMBL" id="CAG8607203.1"/>
    </source>
</evidence>
<dbReference type="PROSITE" id="PS50005">
    <property type="entry name" value="TPR"/>
    <property type="match status" value="2"/>
</dbReference>